<dbReference type="Proteomes" id="UP000070412">
    <property type="component" value="Unassembled WGS sequence"/>
</dbReference>
<proteinExistence type="predicted"/>
<evidence type="ECO:0000313" key="2">
    <source>
        <dbReference type="EMBL" id="KAF7490179.1"/>
    </source>
</evidence>
<sequence>MIEMFERMLQSSNYHHHQPHQANNDVDLSTLDSDDHKTRCFNLFPSIFRRQYFRHSKSDKKLTSNGEDDGDDDDDDGDDGDTDEEVCGYLNDSFIKHTNYQKSERSHIDPTPATFPFNEKCLIPGSPISPRVKNFNLDMRILVLSRNDNPYLSKQIQRSNSLASSDFDHDYFVQPTTPIVARKNRINSFNFISNGGSSSSSSHGLNLLQPEDQKNLHEQLIRSPPPNFPEKLSHFLINEDLIAERFND</sequence>
<reference evidence="2" key="2">
    <citation type="submission" date="2020-01" db="EMBL/GenBank/DDBJ databases">
        <authorList>
            <person name="Korhonen P.K.K."/>
            <person name="Guangxu M.G."/>
            <person name="Wang T.W."/>
            <person name="Stroehlein A.J.S."/>
            <person name="Young N.D."/>
            <person name="Ang C.-S.A."/>
            <person name="Fernando D.W.F."/>
            <person name="Lu H.L."/>
            <person name="Taylor S.T."/>
            <person name="Ehtesham M.E.M."/>
            <person name="Najaraj S.H.N."/>
            <person name="Harsha G.H.G."/>
            <person name="Madugundu A.M."/>
            <person name="Renuse S.R."/>
            <person name="Holt D.H."/>
            <person name="Pandey A.P."/>
            <person name="Papenfuss A.P."/>
            <person name="Gasser R.B.G."/>
            <person name="Fischer K.F."/>
        </authorList>
    </citation>
    <scope>NUCLEOTIDE SEQUENCE</scope>
    <source>
        <strain evidence="2">SSS_KF_BRIS2020</strain>
    </source>
</reference>
<keyword evidence="4" id="KW-1185">Reference proteome</keyword>
<feature type="region of interest" description="Disordered" evidence="1">
    <location>
        <begin position="58"/>
        <end position="83"/>
    </location>
</feature>
<dbReference type="OrthoDB" id="6620223at2759"/>
<evidence type="ECO:0000256" key="1">
    <source>
        <dbReference type="SAM" id="MobiDB-lite"/>
    </source>
</evidence>
<name>A0A834R3I2_SARSC</name>
<gene>
    <name evidence="2" type="ORF">SSS_1595</name>
</gene>
<dbReference type="AlphaFoldDB" id="A0A834R3I2"/>
<organism evidence="2">
    <name type="scientific">Sarcoptes scabiei</name>
    <name type="common">Itch mite</name>
    <name type="synonym">Acarus scabiei</name>
    <dbReference type="NCBI Taxonomy" id="52283"/>
    <lineage>
        <taxon>Eukaryota</taxon>
        <taxon>Metazoa</taxon>
        <taxon>Ecdysozoa</taxon>
        <taxon>Arthropoda</taxon>
        <taxon>Chelicerata</taxon>
        <taxon>Arachnida</taxon>
        <taxon>Acari</taxon>
        <taxon>Acariformes</taxon>
        <taxon>Sarcoptiformes</taxon>
        <taxon>Astigmata</taxon>
        <taxon>Psoroptidia</taxon>
        <taxon>Sarcoptoidea</taxon>
        <taxon>Sarcoptidae</taxon>
        <taxon>Sarcoptinae</taxon>
        <taxon>Sarcoptes</taxon>
    </lineage>
</organism>
<evidence type="ECO:0000313" key="3">
    <source>
        <dbReference type="EnsemblMetazoa" id="KAF7490179.1"/>
    </source>
</evidence>
<accession>A0A834R3I2</accession>
<dbReference type="EnsemblMetazoa" id="SSS_1595s_mrna">
    <property type="protein sequence ID" value="KAF7490179.1"/>
    <property type="gene ID" value="SSS_1595"/>
</dbReference>
<protein>
    <submittedName>
        <fullName evidence="2 3">Uncharacterized protein</fullName>
    </submittedName>
</protein>
<reference evidence="3" key="3">
    <citation type="submission" date="2022-06" db="UniProtKB">
        <authorList>
            <consortium name="EnsemblMetazoa"/>
        </authorList>
    </citation>
    <scope>IDENTIFICATION</scope>
</reference>
<evidence type="ECO:0000313" key="4">
    <source>
        <dbReference type="Proteomes" id="UP000070412"/>
    </source>
</evidence>
<reference evidence="4" key="1">
    <citation type="journal article" date="2020" name="PLoS Negl. Trop. Dis.">
        <title>High-quality nuclear genome for Sarcoptes scabiei-A critical resource for a neglected parasite.</title>
        <authorList>
            <person name="Korhonen P.K."/>
            <person name="Gasser R.B."/>
            <person name="Ma G."/>
            <person name="Wang T."/>
            <person name="Stroehlein A.J."/>
            <person name="Young N.D."/>
            <person name="Ang C.S."/>
            <person name="Fernando D.D."/>
            <person name="Lu H.C."/>
            <person name="Taylor S."/>
            <person name="Reynolds S.L."/>
            <person name="Mofiz E."/>
            <person name="Najaraj S.H."/>
            <person name="Gowda H."/>
            <person name="Madugundu A."/>
            <person name="Renuse S."/>
            <person name="Holt D."/>
            <person name="Pandey A."/>
            <person name="Papenfuss A.T."/>
            <person name="Fischer K."/>
        </authorList>
    </citation>
    <scope>NUCLEOTIDE SEQUENCE [LARGE SCALE GENOMIC DNA]</scope>
</reference>
<feature type="compositionally biased region" description="Acidic residues" evidence="1">
    <location>
        <begin position="66"/>
        <end position="83"/>
    </location>
</feature>
<dbReference type="EMBL" id="WVUK01000062">
    <property type="protein sequence ID" value="KAF7490179.1"/>
    <property type="molecule type" value="Genomic_DNA"/>
</dbReference>